<comment type="subcellular location">
    <subcellularLocation>
        <location evidence="1">Membrane</location>
        <topology evidence="1">Single-pass type I membrane protein</topology>
    </subcellularLocation>
</comment>
<dbReference type="GO" id="GO:0004383">
    <property type="term" value="F:guanylate cyclase activity"/>
    <property type="evidence" value="ECO:0007669"/>
    <property type="project" value="UniProtKB-EC"/>
</dbReference>
<accession>A0A8B8AFP2</accession>
<keyword evidence="6 11" id="KW-1133">Transmembrane helix</keyword>
<dbReference type="AlphaFoldDB" id="A0A8B8AFP2"/>
<dbReference type="Pfam" id="PF08376">
    <property type="entry name" value="NIT"/>
    <property type="match status" value="1"/>
</dbReference>
<dbReference type="Proteomes" id="UP000694844">
    <property type="component" value="Chromosome 6"/>
</dbReference>
<dbReference type="CDD" id="cd07302">
    <property type="entry name" value="CHD"/>
    <property type="match status" value="1"/>
</dbReference>
<feature type="transmembrane region" description="Helical" evidence="11">
    <location>
        <begin position="364"/>
        <end position="391"/>
    </location>
</feature>
<proteinExistence type="predicted"/>
<dbReference type="GeneID" id="111101220"/>
<keyword evidence="8" id="KW-0456">Lyase</keyword>
<feature type="region of interest" description="Disordered" evidence="10">
    <location>
        <begin position="640"/>
        <end position="664"/>
    </location>
</feature>
<evidence type="ECO:0000259" key="12">
    <source>
        <dbReference type="PROSITE" id="PS50125"/>
    </source>
</evidence>
<dbReference type="OrthoDB" id="1890790at2759"/>
<evidence type="ECO:0000256" key="5">
    <source>
        <dbReference type="ARBA" id="ARBA00022741"/>
    </source>
</evidence>
<evidence type="ECO:0000313" key="13">
    <source>
        <dbReference type="Proteomes" id="UP000694844"/>
    </source>
</evidence>
<dbReference type="EC" id="4.6.1.2" evidence="2"/>
<gene>
    <name evidence="14" type="primary">LOC111101220</name>
</gene>
<evidence type="ECO:0000256" key="3">
    <source>
        <dbReference type="ARBA" id="ARBA00022692"/>
    </source>
</evidence>
<feature type="compositionally biased region" description="Basic and acidic residues" evidence="10">
    <location>
        <begin position="1"/>
        <end position="10"/>
    </location>
</feature>
<dbReference type="RefSeq" id="XP_022289333.1">
    <property type="nucleotide sequence ID" value="XM_022433625.1"/>
</dbReference>
<dbReference type="Gene3D" id="3.30.70.1230">
    <property type="entry name" value="Nucleotide cyclase"/>
    <property type="match status" value="1"/>
</dbReference>
<dbReference type="KEGG" id="cvn:111101220"/>
<dbReference type="Pfam" id="PF07701">
    <property type="entry name" value="HNOBA"/>
    <property type="match status" value="1"/>
</dbReference>
<dbReference type="SUPFAM" id="SSF55073">
    <property type="entry name" value="Nucleotide cyclase"/>
    <property type="match status" value="1"/>
</dbReference>
<feature type="region of interest" description="Disordered" evidence="10">
    <location>
        <begin position="1"/>
        <end position="26"/>
    </location>
</feature>
<dbReference type="PANTHER" id="PTHR11920:SF501">
    <property type="entry name" value="GUANYLATE CYCLASE 32E"/>
    <property type="match status" value="1"/>
</dbReference>
<dbReference type="GO" id="GO:0004016">
    <property type="term" value="F:adenylate cyclase activity"/>
    <property type="evidence" value="ECO:0007669"/>
    <property type="project" value="TreeGrafter"/>
</dbReference>
<evidence type="ECO:0000256" key="2">
    <source>
        <dbReference type="ARBA" id="ARBA00012202"/>
    </source>
</evidence>
<keyword evidence="3 11" id="KW-0812">Transmembrane</keyword>
<protein>
    <recommendedName>
        <fullName evidence="2">guanylate cyclase</fullName>
        <ecNumber evidence="2">4.6.1.2</ecNumber>
    </recommendedName>
</protein>
<dbReference type="SMART" id="SM00044">
    <property type="entry name" value="CYCc"/>
    <property type="match status" value="1"/>
</dbReference>
<keyword evidence="7 11" id="KW-0472">Membrane</keyword>
<dbReference type="GO" id="GO:0007168">
    <property type="term" value="P:receptor guanylyl cyclase signaling pathway"/>
    <property type="evidence" value="ECO:0007669"/>
    <property type="project" value="TreeGrafter"/>
</dbReference>
<keyword evidence="4" id="KW-0732">Signal</keyword>
<feature type="domain" description="Guanylate cyclase" evidence="12">
    <location>
        <begin position="447"/>
        <end position="577"/>
    </location>
</feature>
<sequence length="664" mass="75607">MGLLKKRENQIRPSSKSNKSIDSSTGSMTRSQLNLAIMDMLNLTQSHHSCDSVCRGNPITETGKRKQLLKMLSVVLLPMAILVGMTGNVFLTTVSNYIESKDTRSALSFSVELGQMMRFLQRERDMSALYVSAIGPDTKEFLLKRYPDTDMALENLSHWPVSKKNHRQEFRSKDRFLLFLNRHRYQLDLYNRTAKEELFFYTDVIEVFITWLYDSVSEARSGSIWKTLVAYQEIIVASEYVGRERGLGVTYFALGGFKTKEDYLLFLEAQDIANITFQSCRRYSELAYSIYEVQMLQNDMVLSPVRAMRLQIRSNKSAQLSGSLDKANDWFDNMTVYQDIIRETQRALASKIDDMLTAKSDEDMYTIITIACIFGVVMIVCPVVIIGVYFLTSEIQKYSISIANRTKALNKEKRRTDTLLYQMLPRSVAERLKCNEQVDAEHYDQATIFFSDIVGFTKISSSSSPLQVVDMLNSLYTCFDERIEMYDVYKVETIGDAYMVVSGVPRQNGKQHASEIAKMAFDLVRRLRHLEIPHLPGIKFTLRIGCHSGAVVAGVVGNKMPRYCLFGETVSVASKMESLGKANKIHLSVNTYDILTSIGGFTMHERKDSIAKNDPDLQNAFRGMVRTYWLVEVDGMETDTDSVQTEAEEAPHERAAGSKSFWLH</sequence>
<dbReference type="Gene3D" id="6.10.250.780">
    <property type="match status" value="1"/>
</dbReference>
<evidence type="ECO:0000256" key="8">
    <source>
        <dbReference type="ARBA" id="ARBA00023239"/>
    </source>
</evidence>
<dbReference type="PROSITE" id="PS50125">
    <property type="entry name" value="GUANYLATE_CYCLASE_2"/>
    <property type="match status" value="1"/>
</dbReference>
<evidence type="ECO:0000256" key="7">
    <source>
        <dbReference type="ARBA" id="ARBA00023136"/>
    </source>
</evidence>
<dbReference type="FunFam" id="3.30.70.1230:FF:000015">
    <property type="entry name" value="Guanylate cyclase"/>
    <property type="match status" value="1"/>
</dbReference>
<dbReference type="GO" id="GO:0035556">
    <property type="term" value="P:intracellular signal transduction"/>
    <property type="evidence" value="ECO:0007669"/>
    <property type="project" value="InterPro"/>
</dbReference>
<dbReference type="InterPro" id="IPR050401">
    <property type="entry name" value="Cyclic_nucleotide_synthase"/>
</dbReference>
<evidence type="ECO:0000313" key="14">
    <source>
        <dbReference type="RefSeq" id="XP_022289333.1"/>
    </source>
</evidence>
<feature type="transmembrane region" description="Helical" evidence="11">
    <location>
        <begin position="71"/>
        <end position="91"/>
    </location>
</feature>
<keyword evidence="13" id="KW-1185">Reference proteome</keyword>
<evidence type="ECO:0000256" key="4">
    <source>
        <dbReference type="ARBA" id="ARBA00022729"/>
    </source>
</evidence>
<evidence type="ECO:0000256" key="10">
    <source>
        <dbReference type="SAM" id="MobiDB-lite"/>
    </source>
</evidence>
<keyword evidence="5" id="KW-0547">Nucleotide-binding</keyword>
<dbReference type="GO" id="GO:0000166">
    <property type="term" value="F:nucleotide binding"/>
    <property type="evidence" value="ECO:0007669"/>
    <property type="project" value="UniProtKB-KW"/>
</dbReference>
<dbReference type="GO" id="GO:0001653">
    <property type="term" value="F:peptide receptor activity"/>
    <property type="evidence" value="ECO:0007669"/>
    <property type="project" value="TreeGrafter"/>
</dbReference>
<keyword evidence="9" id="KW-0141">cGMP biosynthesis</keyword>
<name>A0A8B8AFP2_CRAVI</name>
<reference evidence="14" key="1">
    <citation type="submission" date="2025-08" db="UniProtKB">
        <authorList>
            <consortium name="RefSeq"/>
        </authorList>
    </citation>
    <scope>IDENTIFICATION</scope>
    <source>
        <tissue evidence="14">Whole sample</tissue>
    </source>
</reference>
<dbReference type="InterPro" id="IPR013587">
    <property type="entry name" value="Nitrate/nitrite_sensing"/>
</dbReference>
<dbReference type="GO" id="GO:0005886">
    <property type="term" value="C:plasma membrane"/>
    <property type="evidence" value="ECO:0007669"/>
    <property type="project" value="TreeGrafter"/>
</dbReference>
<dbReference type="InterPro" id="IPR029787">
    <property type="entry name" value="Nucleotide_cyclase"/>
</dbReference>
<organism evidence="13 14">
    <name type="scientific">Crassostrea virginica</name>
    <name type="common">Eastern oyster</name>
    <dbReference type="NCBI Taxonomy" id="6565"/>
    <lineage>
        <taxon>Eukaryota</taxon>
        <taxon>Metazoa</taxon>
        <taxon>Spiralia</taxon>
        <taxon>Lophotrochozoa</taxon>
        <taxon>Mollusca</taxon>
        <taxon>Bivalvia</taxon>
        <taxon>Autobranchia</taxon>
        <taxon>Pteriomorphia</taxon>
        <taxon>Ostreida</taxon>
        <taxon>Ostreoidea</taxon>
        <taxon>Ostreidae</taxon>
        <taxon>Crassostrea</taxon>
    </lineage>
</organism>
<dbReference type="InterPro" id="IPR011645">
    <property type="entry name" value="HNOB_dom_associated"/>
</dbReference>
<evidence type="ECO:0000256" key="6">
    <source>
        <dbReference type="ARBA" id="ARBA00022989"/>
    </source>
</evidence>
<dbReference type="InterPro" id="IPR001054">
    <property type="entry name" value="A/G_cyclase"/>
</dbReference>
<evidence type="ECO:0000256" key="11">
    <source>
        <dbReference type="SAM" id="Phobius"/>
    </source>
</evidence>
<evidence type="ECO:0000256" key="1">
    <source>
        <dbReference type="ARBA" id="ARBA00004479"/>
    </source>
</evidence>
<evidence type="ECO:0000256" key="9">
    <source>
        <dbReference type="ARBA" id="ARBA00023293"/>
    </source>
</evidence>
<feature type="compositionally biased region" description="Low complexity" evidence="10">
    <location>
        <begin position="14"/>
        <end position="26"/>
    </location>
</feature>
<dbReference type="PANTHER" id="PTHR11920">
    <property type="entry name" value="GUANYLYL CYCLASE"/>
    <property type="match status" value="1"/>
</dbReference>
<dbReference type="Pfam" id="PF00211">
    <property type="entry name" value="Guanylate_cyc"/>
    <property type="match status" value="1"/>
</dbReference>